<keyword evidence="5" id="KW-0732">Signal</keyword>
<dbReference type="InterPro" id="IPR000917">
    <property type="entry name" value="Sulfatase_N"/>
</dbReference>
<evidence type="ECO:0000256" key="3">
    <source>
        <dbReference type="ARBA" id="ARBA00022801"/>
    </source>
</evidence>
<name>A0A518BDH6_9BACT</name>
<protein>
    <submittedName>
        <fullName evidence="7">Arylsulfatase</fullName>
        <ecNumber evidence="7">3.1.6.1</ecNumber>
    </submittedName>
</protein>
<dbReference type="PROSITE" id="PS00523">
    <property type="entry name" value="SULFATASE_1"/>
    <property type="match status" value="1"/>
</dbReference>
<gene>
    <name evidence="7" type="primary">atsA_1</name>
    <name evidence="7" type="ORF">Pla133_01040</name>
</gene>
<dbReference type="EC" id="3.1.6.1" evidence="7"/>
<evidence type="ECO:0000259" key="6">
    <source>
        <dbReference type="Pfam" id="PF00884"/>
    </source>
</evidence>
<reference evidence="7 8" key="1">
    <citation type="submission" date="2019-02" db="EMBL/GenBank/DDBJ databases">
        <title>Deep-cultivation of Planctomycetes and their phenomic and genomic characterization uncovers novel biology.</title>
        <authorList>
            <person name="Wiegand S."/>
            <person name="Jogler M."/>
            <person name="Boedeker C."/>
            <person name="Pinto D."/>
            <person name="Vollmers J."/>
            <person name="Rivas-Marin E."/>
            <person name="Kohn T."/>
            <person name="Peeters S.H."/>
            <person name="Heuer A."/>
            <person name="Rast P."/>
            <person name="Oberbeckmann S."/>
            <person name="Bunk B."/>
            <person name="Jeske O."/>
            <person name="Meyerdierks A."/>
            <person name="Storesund J.E."/>
            <person name="Kallscheuer N."/>
            <person name="Luecker S."/>
            <person name="Lage O.M."/>
            <person name="Pohl T."/>
            <person name="Merkel B.J."/>
            <person name="Hornburger P."/>
            <person name="Mueller R.-W."/>
            <person name="Bruemmer F."/>
            <person name="Labrenz M."/>
            <person name="Spormann A.M."/>
            <person name="Op den Camp H."/>
            <person name="Overmann J."/>
            <person name="Amann R."/>
            <person name="Jetten M.S.M."/>
            <person name="Mascher T."/>
            <person name="Medema M.H."/>
            <person name="Devos D.P."/>
            <person name="Kaster A.-K."/>
            <person name="Ovreas L."/>
            <person name="Rohde M."/>
            <person name="Galperin M.Y."/>
            <person name="Jogler C."/>
        </authorList>
    </citation>
    <scope>NUCLEOTIDE SEQUENCE [LARGE SCALE GENOMIC DNA]</scope>
    <source>
        <strain evidence="7 8">Pla133</strain>
    </source>
</reference>
<dbReference type="EMBL" id="CP036287">
    <property type="protein sequence ID" value="QDU65041.1"/>
    <property type="molecule type" value="Genomic_DNA"/>
</dbReference>
<evidence type="ECO:0000313" key="7">
    <source>
        <dbReference type="EMBL" id="QDU65041.1"/>
    </source>
</evidence>
<dbReference type="AlphaFoldDB" id="A0A518BDH6"/>
<feature type="domain" description="Sulfatase N-terminal" evidence="6">
    <location>
        <begin position="25"/>
        <end position="344"/>
    </location>
</feature>
<dbReference type="InterPro" id="IPR050738">
    <property type="entry name" value="Sulfatase"/>
</dbReference>
<dbReference type="InterPro" id="IPR017850">
    <property type="entry name" value="Alkaline_phosphatase_core_sf"/>
</dbReference>
<dbReference type="InterPro" id="IPR024607">
    <property type="entry name" value="Sulfatase_CS"/>
</dbReference>
<feature type="chain" id="PRO_5021792046" evidence="5">
    <location>
        <begin position="20"/>
        <end position="454"/>
    </location>
</feature>
<keyword evidence="2" id="KW-0479">Metal-binding</keyword>
<dbReference type="Pfam" id="PF00884">
    <property type="entry name" value="Sulfatase"/>
    <property type="match status" value="1"/>
</dbReference>
<dbReference type="Gene3D" id="3.40.720.10">
    <property type="entry name" value="Alkaline Phosphatase, subunit A"/>
    <property type="match status" value="2"/>
</dbReference>
<dbReference type="Proteomes" id="UP000316921">
    <property type="component" value="Chromosome"/>
</dbReference>
<keyword evidence="3 7" id="KW-0378">Hydrolase</keyword>
<dbReference type="KEGG" id="pbap:Pla133_01040"/>
<keyword evidence="4" id="KW-0106">Calcium</keyword>
<evidence type="ECO:0000256" key="2">
    <source>
        <dbReference type="ARBA" id="ARBA00022723"/>
    </source>
</evidence>
<evidence type="ECO:0000313" key="8">
    <source>
        <dbReference type="Proteomes" id="UP000316921"/>
    </source>
</evidence>
<evidence type="ECO:0000256" key="5">
    <source>
        <dbReference type="SAM" id="SignalP"/>
    </source>
</evidence>
<dbReference type="RefSeq" id="WP_145061288.1">
    <property type="nucleotide sequence ID" value="NZ_CP036287.1"/>
</dbReference>
<dbReference type="PANTHER" id="PTHR42693:SF53">
    <property type="entry name" value="ENDO-4-O-SULFATASE"/>
    <property type="match status" value="1"/>
</dbReference>
<evidence type="ECO:0000256" key="1">
    <source>
        <dbReference type="ARBA" id="ARBA00008779"/>
    </source>
</evidence>
<comment type="similarity">
    <text evidence="1">Belongs to the sulfatase family.</text>
</comment>
<dbReference type="GO" id="GO:0046872">
    <property type="term" value="F:metal ion binding"/>
    <property type="evidence" value="ECO:0007669"/>
    <property type="project" value="UniProtKB-KW"/>
</dbReference>
<dbReference type="PANTHER" id="PTHR42693">
    <property type="entry name" value="ARYLSULFATASE FAMILY MEMBER"/>
    <property type="match status" value="1"/>
</dbReference>
<keyword evidence="8" id="KW-1185">Reference proteome</keyword>
<organism evidence="7 8">
    <name type="scientific">Engelhardtia mirabilis</name>
    <dbReference type="NCBI Taxonomy" id="2528011"/>
    <lineage>
        <taxon>Bacteria</taxon>
        <taxon>Pseudomonadati</taxon>
        <taxon>Planctomycetota</taxon>
        <taxon>Planctomycetia</taxon>
        <taxon>Planctomycetia incertae sedis</taxon>
        <taxon>Engelhardtia</taxon>
    </lineage>
</organism>
<feature type="signal peptide" evidence="5">
    <location>
        <begin position="1"/>
        <end position="19"/>
    </location>
</feature>
<dbReference type="GO" id="GO:0004065">
    <property type="term" value="F:arylsulfatase activity"/>
    <property type="evidence" value="ECO:0007669"/>
    <property type="project" value="UniProtKB-EC"/>
</dbReference>
<evidence type="ECO:0000256" key="4">
    <source>
        <dbReference type="ARBA" id="ARBA00022837"/>
    </source>
</evidence>
<proteinExistence type="inferred from homology"/>
<accession>A0A518BDH6</accession>
<sequence precursor="true">MPPLLLVLALLAPLPMARAGDELPPNLLVVVMDDVGVDQLAAYGLGSAPANTPTLDALWSKGVLFDGVWSAPICSPTRAHLMTGRFGFRTGVGGLVQNGSAPLPLEEATLPELLDAGTGGLYQHACFGKWHLGMTPEVDGLLAPNSAGFGHFAGTKGNLFAEHPPGSLPVDYYTLIEITNGVEQYLEGQYATTRTADLALEWMQTTPEPWYAHVNFHAPHDPWHAPPPELHTVDLSTAGPPELDPNPYYRAALEALDTELGRVLASMGELLDRTVVVIVADNGSPGPVVLPPFKQTKAKTTLYQGGIRVPLIISGPGVATNFSVCHAPVQTTDLVATLLELAGVDLAGTPEVPADFDSISLVPYLQDPSQPPLREVLYAERFTPNGLGPYVNVKQTARSERYKVIRDTSAPKQFYDLWVDPLEEVNLLGGTLTVLEQRALRQLDLAIDALKPLP</sequence>
<dbReference type="SUPFAM" id="SSF53649">
    <property type="entry name" value="Alkaline phosphatase-like"/>
    <property type="match status" value="1"/>
</dbReference>